<name>A0A7Y7B2R9_STRMO</name>
<dbReference type="NCBIfam" id="TIGR04222">
    <property type="entry name" value="near_uncomplex"/>
    <property type="match status" value="1"/>
</dbReference>
<gene>
    <name evidence="3" type="ORF">HG542_09805</name>
</gene>
<proteinExistence type="predicted"/>
<feature type="transmembrane region" description="Helical" evidence="2">
    <location>
        <begin position="162"/>
        <end position="181"/>
    </location>
</feature>
<protein>
    <submittedName>
        <fullName evidence="3">TIGR04222 domain-containing membrane protein</fullName>
    </submittedName>
</protein>
<keyword evidence="2" id="KW-0472">Membrane</keyword>
<feature type="region of interest" description="Disordered" evidence="1">
    <location>
        <begin position="284"/>
        <end position="325"/>
    </location>
</feature>
<accession>A0A7Y7B2R9</accession>
<evidence type="ECO:0000313" key="4">
    <source>
        <dbReference type="Proteomes" id="UP000587462"/>
    </source>
</evidence>
<feature type="compositionally biased region" description="Gly residues" evidence="1">
    <location>
        <begin position="284"/>
        <end position="297"/>
    </location>
</feature>
<sequence>MIIAALVALLCLLVPSAWLVRLRWRARGAGFLEPEPSLVEAAYLRGGAGRVADAVITRMYDDKRITVKNDKVMVVEPMTRNAVERALLKHCATWSRSLRTLRSAIRRDHALEAVHDSLVKQGLLLTAKTWRIWRRMVTVQRAGLFAAGFITLLILLNPRSYPAPLILLPLVIAGIVVQVTCRPGKGWIPYTDRGRAVARDLVAKGPWRELDPAVHPEGLAGVVAVRGFTAMTDDGLRKQFEKAAEQSEAARRAARRRRASAYGSSSSVSSCSTVVVGASCDSGSGSGCGSGHGGGSGCSSSSSCSSSSCSSSSCSSSSCSSSSCS</sequence>
<keyword evidence="4" id="KW-1185">Reference proteome</keyword>
<dbReference type="InterPro" id="IPR026467">
    <property type="entry name" value="Ser/Gly_Cys_C_dom"/>
</dbReference>
<dbReference type="EMBL" id="JABBXF010000016">
    <property type="protein sequence ID" value="NVK77961.1"/>
    <property type="molecule type" value="Genomic_DNA"/>
</dbReference>
<dbReference type="Proteomes" id="UP000587462">
    <property type="component" value="Unassembled WGS sequence"/>
</dbReference>
<dbReference type="AlphaFoldDB" id="A0A7Y7B2R9"/>
<feature type="transmembrane region" description="Helical" evidence="2">
    <location>
        <begin position="138"/>
        <end position="156"/>
    </location>
</feature>
<organism evidence="3 4">
    <name type="scientific">Streptomyces morookaense</name>
    <name type="common">Streptoverticillium morookaense</name>
    <dbReference type="NCBI Taxonomy" id="1970"/>
    <lineage>
        <taxon>Bacteria</taxon>
        <taxon>Bacillati</taxon>
        <taxon>Actinomycetota</taxon>
        <taxon>Actinomycetes</taxon>
        <taxon>Kitasatosporales</taxon>
        <taxon>Streptomycetaceae</taxon>
        <taxon>Streptomyces</taxon>
    </lineage>
</organism>
<dbReference type="RefSeq" id="WP_171079721.1">
    <property type="nucleotide sequence ID" value="NZ_BNBU01000003.1"/>
</dbReference>
<feature type="compositionally biased region" description="Low complexity" evidence="1">
    <location>
        <begin position="298"/>
        <end position="325"/>
    </location>
</feature>
<evidence type="ECO:0000256" key="2">
    <source>
        <dbReference type="SAM" id="Phobius"/>
    </source>
</evidence>
<comment type="caution">
    <text evidence="3">The sequence shown here is derived from an EMBL/GenBank/DDBJ whole genome shotgun (WGS) entry which is preliminary data.</text>
</comment>
<evidence type="ECO:0000313" key="3">
    <source>
        <dbReference type="EMBL" id="NVK77961.1"/>
    </source>
</evidence>
<evidence type="ECO:0000256" key="1">
    <source>
        <dbReference type="SAM" id="MobiDB-lite"/>
    </source>
</evidence>
<keyword evidence="2" id="KW-0812">Transmembrane</keyword>
<keyword evidence="2" id="KW-1133">Transmembrane helix</keyword>
<reference evidence="3 4" key="1">
    <citation type="submission" date="2020-04" db="EMBL/GenBank/DDBJ databases">
        <title>Draft Genome Sequence of Streptomyces morookaense DSM 40503, an 8-azaguanine-producing strain.</title>
        <authorList>
            <person name="Qi J."/>
            <person name="Gao J.-M."/>
        </authorList>
    </citation>
    <scope>NUCLEOTIDE SEQUENCE [LARGE SCALE GENOMIC DNA]</scope>
    <source>
        <strain evidence="3 4">DSM 40503</strain>
    </source>
</reference>